<dbReference type="GO" id="GO:0043138">
    <property type="term" value="F:3'-5' DNA helicase activity"/>
    <property type="evidence" value="ECO:0007669"/>
    <property type="project" value="TreeGrafter"/>
</dbReference>
<keyword evidence="11" id="KW-1185">Reference proteome</keyword>
<evidence type="ECO:0000256" key="1">
    <source>
        <dbReference type="ARBA" id="ARBA00022515"/>
    </source>
</evidence>
<keyword evidence="6 8" id="KW-0067">ATP-binding</keyword>
<dbReference type="GO" id="GO:0006270">
    <property type="term" value="P:DNA replication initiation"/>
    <property type="evidence" value="ECO:0007669"/>
    <property type="project" value="TreeGrafter"/>
</dbReference>
<dbReference type="InterPro" id="IPR041222">
    <property type="entry name" value="PriA_3primeBD"/>
</dbReference>
<dbReference type="GO" id="GO:1990077">
    <property type="term" value="C:primosome complex"/>
    <property type="evidence" value="ECO:0007669"/>
    <property type="project" value="UniProtKB-UniRule"/>
</dbReference>
<feature type="binding site" evidence="8">
    <location>
        <position position="433"/>
    </location>
    <ligand>
        <name>Zn(2+)</name>
        <dbReference type="ChEBI" id="CHEBI:29105"/>
        <label>2</label>
    </ligand>
</feature>
<reference evidence="10 11" key="1">
    <citation type="submission" date="2017-01" db="EMBL/GenBank/DDBJ databases">
        <authorList>
            <person name="Varghese N."/>
            <person name="Submissions S."/>
        </authorList>
    </citation>
    <scope>NUCLEOTIDE SEQUENCE [LARGE SCALE GENOMIC DNA]</scope>
    <source>
        <strain evidence="10 11">DSM 44280</strain>
    </source>
</reference>
<dbReference type="Proteomes" id="UP000185547">
    <property type="component" value="Unassembled WGS sequence"/>
</dbReference>
<dbReference type="GO" id="GO:0003677">
    <property type="term" value="F:DNA binding"/>
    <property type="evidence" value="ECO:0007669"/>
    <property type="project" value="UniProtKB-UniRule"/>
</dbReference>
<protein>
    <recommendedName>
        <fullName evidence="8">Probable replication restart protein PriA</fullName>
    </recommendedName>
    <alternativeName>
        <fullName evidence="8">Putative ATP-dependent DNA helicase PriA</fullName>
    </alternativeName>
</protein>
<keyword evidence="10" id="KW-0347">Helicase</keyword>
<evidence type="ECO:0000256" key="4">
    <source>
        <dbReference type="ARBA" id="ARBA00022741"/>
    </source>
</evidence>
<dbReference type="HAMAP" id="MF_00983">
    <property type="entry name" value="PriA"/>
    <property type="match status" value="1"/>
</dbReference>
<comment type="subunit">
    <text evidence="8">Component of the replication restart primosome.</text>
</comment>
<dbReference type="GO" id="GO:0006302">
    <property type="term" value="P:double-strand break repair"/>
    <property type="evidence" value="ECO:0007669"/>
    <property type="project" value="InterPro"/>
</dbReference>
<keyword evidence="4 8" id="KW-0547">Nucleotide-binding</keyword>
<feature type="binding site" evidence="8">
    <location>
        <position position="445"/>
    </location>
    <ligand>
        <name>Zn(2+)</name>
        <dbReference type="ChEBI" id="CHEBI:29105"/>
        <label>1</label>
    </ligand>
</feature>
<sequence length="687" mass="73368">MGCSRPEAVSGGGLESGVMSDTPAAEAPIARVLPMLGLAHLDRPFDYLVPSQDADAVQPGVRVRVRFAGRLVDAVVLERASQSRHEGSLRFIERVISSEVVAPAKTRELIDALADRYAGVRSDIYRSAIPARHAKAEETDTSTPWEDLGEAGEPDLSAWTAYTFGESFVDAVVAGKIARAAWQVAPGDDWAAALASLAAKVALDGAGALIVVPDQKDVDACEAALKEIVGARQVTTLTASQGPQARYSRYLSVLHGQGRIVVGTRSAAFAPVENLRFAALMFDGDDNLVDPRAPYVHAREVLTTRSAQEGCSLILGGHARTAEAQLLVESGWMHELVAPRQSLRTRSPYIHAAGDSDFEMERDPRAKQARLPSSAFQAATRALERGAPVLFQVPRTGYIQSLACGQCRTPARCRWCNGPLSLPSGGEAAAPTCRWCGRMDPAHVCPACGSRRLRAVVLGTERTAEELGRAFAKYKVITSGGENVRAQVQPGPALVVATPGAEPHVEGGYGAAVLLDAWALMQRPDLRAVEDTFAKWVGAATLVQPHSAGGEVVVVAEPSLPVVQHLIRWDARGFAALELSLRREARFPPAVHVAVVDAPRDGLDEFFARTELPEHAELLGPVDLPPGVRLPGEWNREALGPAQRMLVRTPLAGRTALGKALRAGAVAWTTAKQDLPLRVQVNPVDIG</sequence>
<evidence type="ECO:0000256" key="5">
    <source>
        <dbReference type="ARBA" id="ARBA00022833"/>
    </source>
</evidence>
<keyword evidence="7 8" id="KW-0238">DNA-binding</keyword>
<dbReference type="GO" id="GO:0008270">
    <property type="term" value="F:zinc ion binding"/>
    <property type="evidence" value="ECO:0007669"/>
    <property type="project" value="UniProtKB-UniRule"/>
</dbReference>
<keyword evidence="5 8" id="KW-0862">Zinc</keyword>
<feature type="binding site" evidence="8">
    <location>
        <position position="404"/>
    </location>
    <ligand>
        <name>Zn(2+)</name>
        <dbReference type="ChEBI" id="CHEBI:29105"/>
        <label>1</label>
    </ligand>
</feature>
<feature type="binding site" evidence="8">
    <location>
        <position position="436"/>
    </location>
    <ligand>
        <name>Zn(2+)</name>
        <dbReference type="ChEBI" id="CHEBI:29105"/>
        <label>2</label>
    </ligand>
</feature>
<dbReference type="Pfam" id="PF17764">
    <property type="entry name" value="PriA_3primeBD"/>
    <property type="match status" value="1"/>
</dbReference>
<comment type="caution">
    <text evidence="8">As this protein does not have any detectable helicase domains, it probably does not have helicase activity.</text>
</comment>
<dbReference type="NCBIfam" id="NF011455">
    <property type="entry name" value="PRK14873.1-5"/>
    <property type="match status" value="1"/>
</dbReference>
<feature type="binding site" evidence="8">
    <location>
        <position position="413"/>
    </location>
    <ligand>
        <name>Zn(2+)</name>
        <dbReference type="ChEBI" id="CHEBI:29105"/>
        <label>2</label>
    </ligand>
</feature>
<name>A0A9X8NA67_9CORY</name>
<proteinExistence type="inferred from homology"/>
<feature type="binding site" evidence="8">
    <location>
        <position position="407"/>
    </location>
    <ligand>
        <name>Zn(2+)</name>
        <dbReference type="ChEBI" id="CHEBI:29105"/>
        <label>1</label>
    </ligand>
</feature>
<dbReference type="PANTHER" id="PTHR30580:SF0">
    <property type="entry name" value="PRIMOSOMAL PROTEIN N"/>
    <property type="match status" value="1"/>
</dbReference>
<evidence type="ECO:0000256" key="7">
    <source>
        <dbReference type="ARBA" id="ARBA00023125"/>
    </source>
</evidence>
<organism evidence="10 11">
    <name type="scientific">Corynebacterium afermentans</name>
    <dbReference type="NCBI Taxonomy" id="38286"/>
    <lineage>
        <taxon>Bacteria</taxon>
        <taxon>Bacillati</taxon>
        <taxon>Actinomycetota</taxon>
        <taxon>Actinomycetes</taxon>
        <taxon>Mycobacteriales</taxon>
        <taxon>Corynebacteriaceae</taxon>
        <taxon>Corynebacterium</taxon>
    </lineage>
</organism>
<dbReference type="AlphaFoldDB" id="A0A9X8NA67"/>
<dbReference type="InterPro" id="IPR005259">
    <property type="entry name" value="PriA"/>
</dbReference>
<feature type="binding site" evidence="8">
    <location>
        <position position="416"/>
    </location>
    <ligand>
        <name>Zn(2+)</name>
        <dbReference type="ChEBI" id="CHEBI:29105"/>
        <label>2</label>
    </ligand>
</feature>
<dbReference type="InterPro" id="IPR027417">
    <property type="entry name" value="P-loop_NTPase"/>
</dbReference>
<dbReference type="Gene3D" id="3.40.50.300">
    <property type="entry name" value="P-loop containing nucleotide triphosphate hydrolases"/>
    <property type="match status" value="1"/>
</dbReference>
<keyword evidence="3 8" id="KW-0479">Metal-binding</keyword>
<dbReference type="Gene3D" id="3.40.1440.60">
    <property type="entry name" value="PriA, 3(prime) DNA-binding domain"/>
    <property type="match status" value="1"/>
</dbReference>
<evidence type="ECO:0000256" key="3">
    <source>
        <dbReference type="ARBA" id="ARBA00022723"/>
    </source>
</evidence>
<comment type="caution">
    <text evidence="10">The sequence shown here is derived from an EMBL/GenBank/DDBJ whole genome shotgun (WGS) entry which is preliminary data.</text>
</comment>
<dbReference type="EMBL" id="FTMH01000001">
    <property type="protein sequence ID" value="SIP86829.1"/>
    <property type="molecule type" value="Genomic_DNA"/>
</dbReference>
<evidence type="ECO:0000259" key="9">
    <source>
        <dbReference type="Pfam" id="PF17764"/>
    </source>
</evidence>
<keyword evidence="1 8" id="KW-0639">Primosome</keyword>
<accession>A0A9X8NA67</accession>
<feature type="domain" description="Primosomal protein N' 3' DNA-binding" evidence="9">
    <location>
        <begin position="40"/>
        <end position="130"/>
    </location>
</feature>
<comment type="function">
    <text evidence="8">Initiates the restart of stalled replication forks, which reloads the replicative helicase on sites other than the origin of replication. Recognizes and binds to abandoned replication forks and remodels them to uncover a helicase loading site. Promotes assembly of the primosome at these replication forks.</text>
</comment>
<evidence type="ECO:0000256" key="6">
    <source>
        <dbReference type="ARBA" id="ARBA00022840"/>
    </source>
</evidence>
<comment type="similarity">
    <text evidence="8">Belongs to the helicase family. PriA subfamily.</text>
</comment>
<dbReference type="GO" id="GO:0005524">
    <property type="term" value="F:ATP binding"/>
    <property type="evidence" value="ECO:0007669"/>
    <property type="project" value="UniProtKB-UniRule"/>
</dbReference>
<dbReference type="PANTHER" id="PTHR30580">
    <property type="entry name" value="PRIMOSOMAL PROTEIN N"/>
    <property type="match status" value="1"/>
</dbReference>
<evidence type="ECO:0000313" key="11">
    <source>
        <dbReference type="Proteomes" id="UP000185547"/>
    </source>
</evidence>
<dbReference type="InterPro" id="IPR042115">
    <property type="entry name" value="PriA_3primeBD_sf"/>
</dbReference>
<evidence type="ECO:0000313" key="10">
    <source>
        <dbReference type="EMBL" id="SIP86829.1"/>
    </source>
</evidence>
<dbReference type="GO" id="GO:0006269">
    <property type="term" value="P:DNA replication, synthesis of primer"/>
    <property type="evidence" value="ECO:0007669"/>
    <property type="project" value="UniProtKB-KW"/>
</dbReference>
<dbReference type="GO" id="GO:0006310">
    <property type="term" value="P:DNA recombination"/>
    <property type="evidence" value="ECO:0007669"/>
    <property type="project" value="InterPro"/>
</dbReference>
<keyword evidence="2 8" id="KW-0235">DNA replication</keyword>
<evidence type="ECO:0000256" key="8">
    <source>
        <dbReference type="HAMAP-Rule" id="MF_00983"/>
    </source>
</evidence>
<feature type="binding site" evidence="8">
    <location>
        <position position="448"/>
    </location>
    <ligand>
        <name>Zn(2+)</name>
        <dbReference type="ChEBI" id="CHEBI:29105"/>
        <label>1</label>
    </ligand>
</feature>
<comment type="cofactor">
    <cofactor evidence="8">
        <name>Zn(2+)</name>
        <dbReference type="ChEBI" id="CHEBI:29105"/>
    </cofactor>
    <text evidence="8">Binds 2 zinc ions per subunit.</text>
</comment>
<gene>
    <name evidence="8" type="primary">priA</name>
    <name evidence="10" type="ORF">SAMN05421802_101113</name>
</gene>
<evidence type="ECO:0000256" key="2">
    <source>
        <dbReference type="ARBA" id="ARBA00022705"/>
    </source>
</evidence>
<keyword evidence="10" id="KW-0378">Hydrolase</keyword>